<evidence type="ECO:0000313" key="2">
    <source>
        <dbReference type="Proteomes" id="UP000831701"/>
    </source>
</evidence>
<organism evidence="1 2">
    <name type="scientific">Scortum barcoo</name>
    <name type="common">barcoo grunter</name>
    <dbReference type="NCBI Taxonomy" id="214431"/>
    <lineage>
        <taxon>Eukaryota</taxon>
        <taxon>Metazoa</taxon>
        <taxon>Chordata</taxon>
        <taxon>Craniata</taxon>
        <taxon>Vertebrata</taxon>
        <taxon>Euteleostomi</taxon>
        <taxon>Actinopterygii</taxon>
        <taxon>Neopterygii</taxon>
        <taxon>Teleostei</taxon>
        <taxon>Neoteleostei</taxon>
        <taxon>Acanthomorphata</taxon>
        <taxon>Eupercaria</taxon>
        <taxon>Centrarchiformes</taxon>
        <taxon>Terapontoidei</taxon>
        <taxon>Terapontidae</taxon>
        <taxon>Scortum</taxon>
    </lineage>
</organism>
<evidence type="ECO:0000313" key="1">
    <source>
        <dbReference type="EMBL" id="KAI3357389.1"/>
    </source>
</evidence>
<feature type="non-terminal residue" evidence="1">
    <location>
        <position position="166"/>
    </location>
</feature>
<accession>A0ACB8VPE8</accession>
<dbReference type="EMBL" id="CM041549">
    <property type="protein sequence ID" value="KAI3357389.1"/>
    <property type="molecule type" value="Genomic_DNA"/>
</dbReference>
<gene>
    <name evidence="1" type="ORF">L3Q82_015823</name>
</gene>
<name>A0ACB8VPE8_9TELE</name>
<protein>
    <submittedName>
        <fullName evidence="1">Uncharacterized protein</fullName>
    </submittedName>
</protein>
<proteinExistence type="predicted"/>
<dbReference type="Proteomes" id="UP000831701">
    <property type="component" value="Chromosome 19"/>
</dbReference>
<keyword evidence="2" id="KW-1185">Reference proteome</keyword>
<sequence>MSGRDPFPSPKFENGFTLSGFRPPQRKAYNKPTHIAQTEEPWSRLYDTATLASSRRSVLHHESQAPNDSLDFHLKSVYDHHKDFFWPKNQILCQKETVSEDKRWLFEMLCWQQHYRNPVQPFLISHITLQETGKLKAGDAGEGTRERHQSVDQSTEVLHLQHQVKH</sequence>
<comment type="caution">
    <text evidence="1">The sequence shown here is derived from an EMBL/GenBank/DDBJ whole genome shotgun (WGS) entry which is preliminary data.</text>
</comment>
<reference evidence="1" key="1">
    <citation type="submission" date="2022-04" db="EMBL/GenBank/DDBJ databases">
        <title>Jade perch genome.</title>
        <authorList>
            <person name="Chao B."/>
        </authorList>
    </citation>
    <scope>NUCLEOTIDE SEQUENCE</scope>
    <source>
        <strain evidence="1">CB-2022</strain>
    </source>
</reference>